<accession>A0ACB6ZIY7</accession>
<name>A0ACB6ZIY7_THEGA</name>
<reference evidence="1" key="2">
    <citation type="journal article" date="2020" name="Nat. Commun.">
        <title>Large-scale genome sequencing of mycorrhizal fungi provides insights into the early evolution of symbiotic traits.</title>
        <authorList>
            <person name="Miyauchi S."/>
            <person name="Kiss E."/>
            <person name="Kuo A."/>
            <person name="Drula E."/>
            <person name="Kohler A."/>
            <person name="Sanchez-Garcia M."/>
            <person name="Morin E."/>
            <person name="Andreopoulos B."/>
            <person name="Barry K.W."/>
            <person name="Bonito G."/>
            <person name="Buee M."/>
            <person name="Carver A."/>
            <person name="Chen C."/>
            <person name="Cichocki N."/>
            <person name="Clum A."/>
            <person name="Culley D."/>
            <person name="Crous P.W."/>
            <person name="Fauchery L."/>
            <person name="Girlanda M."/>
            <person name="Hayes R.D."/>
            <person name="Keri Z."/>
            <person name="LaButti K."/>
            <person name="Lipzen A."/>
            <person name="Lombard V."/>
            <person name="Magnuson J."/>
            <person name="Maillard F."/>
            <person name="Murat C."/>
            <person name="Nolan M."/>
            <person name="Ohm R.A."/>
            <person name="Pangilinan J."/>
            <person name="Pereira M.F."/>
            <person name="Perotto S."/>
            <person name="Peter M."/>
            <person name="Pfister S."/>
            <person name="Riley R."/>
            <person name="Sitrit Y."/>
            <person name="Stielow J.B."/>
            <person name="Szollosi G."/>
            <person name="Zifcakova L."/>
            <person name="Stursova M."/>
            <person name="Spatafora J.W."/>
            <person name="Tedersoo L."/>
            <person name="Vaario L.M."/>
            <person name="Yamada A."/>
            <person name="Yan M."/>
            <person name="Wang P."/>
            <person name="Xu J."/>
            <person name="Bruns T."/>
            <person name="Baldrian P."/>
            <person name="Vilgalys R."/>
            <person name="Dunand C."/>
            <person name="Henrissat B."/>
            <person name="Grigoriev I.V."/>
            <person name="Hibbett D."/>
            <person name="Nagy L.G."/>
            <person name="Martin F.M."/>
        </authorList>
    </citation>
    <scope>NUCLEOTIDE SEQUENCE</scope>
    <source>
        <strain evidence="1">P2</strain>
    </source>
</reference>
<sequence>MARAFLFFGLNLARFISILSFVLVLAGSFYVMVTDIISVSRFRKESGEPGKSAEKILAGCDYIRNSTVPYQTGGIAWAVINRLFIIAQVTILAFSELGWFKHLFDRFFPVVGPEFGLGPLGVFQCLIGGTVLSHHVGKFTLVSGFFLFSIGCLNIIIGLILGVAAKRIRSGGMGEFDSLVFGPSIRKRRSVIFGEPAPGAAPGPSGSLGLGFGKQAGKAASMKGIPLPQSPPPLPTYSPPRPPGSTSRDPSSTS</sequence>
<reference evidence="1" key="1">
    <citation type="submission" date="2019-10" db="EMBL/GenBank/DDBJ databases">
        <authorList>
            <consortium name="DOE Joint Genome Institute"/>
            <person name="Kuo A."/>
            <person name="Miyauchi S."/>
            <person name="Kiss E."/>
            <person name="Drula E."/>
            <person name="Kohler A."/>
            <person name="Sanchez-Garcia M."/>
            <person name="Andreopoulos B."/>
            <person name="Barry K.W."/>
            <person name="Bonito G."/>
            <person name="Buee M."/>
            <person name="Carver A."/>
            <person name="Chen C."/>
            <person name="Cichocki N."/>
            <person name="Clum A."/>
            <person name="Culley D."/>
            <person name="Crous P.W."/>
            <person name="Fauchery L."/>
            <person name="Girlanda M."/>
            <person name="Hayes R."/>
            <person name="Keri Z."/>
            <person name="Labutti K."/>
            <person name="Lipzen A."/>
            <person name="Lombard V."/>
            <person name="Magnuson J."/>
            <person name="Maillard F."/>
            <person name="Morin E."/>
            <person name="Murat C."/>
            <person name="Nolan M."/>
            <person name="Ohm R."/>
            <person name="Pangilinan J."/>
            <person name="Pereira M."/>
            <person name="Perotto S."/>
            <person name="Peter M."/>
            <person name="Riley R."/>
            <person name="Sitrit Y."/>
            <person name="Stielow B."/>
            <person name="Szollosi G."/>
            <person name="Zifcakova L."/>
            <person name="Stursova M."/>
            <person name="Spatafora J.W."/>
            <person name="Tedersoo L."/>
            <person name="Vaario L.-M."/>
            <person name="Yamada A."/>
            <person name="Yan M."/>
            <person name="Wang P."/>
            <person name="Xu J."/>
            <person name="Bruns T."/>
            <person name="Baldrian P."/>
            <person name="Vilgalys R."/>
            <person name="Henrissat B."/>
            <person name="Grigoriev I.V."/>
            <person name="Hibbett D."/>
            <person name="Nagy L.G."/>
            <person name="Martin F.M."/>
        </authorList>
    </citation>
    <scope>NUCLEOTIDE SEQUENCE</scope>
    <source>
        <strain evidence="1">P2</strain>
    </source>
</reference>
<evidence type="ECO:0000313" key="1">
    <source>
        <dbReference type="EMBL" id="KAF9649522.1"/>
    </source>
</evidence>
<comment type="caution">
    <text evidence="1">The sequence shown here is derived from an EMBL/GenBank/DDBJ whole genome shotgun (WGS) entry which is preliminary data.</text>
</comment>
<proteinExistence type="predicted"/>
<dbReference type="EMBL" id="MU117996">
    <property type="protein sequence ID" value="KAF9649522.1"/>
    <property type="molecule type" value="Genomic_DNA"/>
</dbReference>
<keyword evidence="2" id="KW-1185">Reference proteome</keyword>
<organism evidence="1 2">
    <name type="scientific">Thelephora ganbajun</name>
    <name type="common">Ganba fungus</name>
    <dbReference type="NCBI Taxonomy" id="370292"/>
    <lineage>
        <taxon>Eukaryota</taxon>
        <taxon>Fungi</taxon>
        <taxon>Dikarya</taxon>
        <taxon>Basidiomycota</taxon>
        <taxon>Agaricomycotina</taxon>
        <taxon>Agaricomycetes</taxon>
        <taxon>Thelephorales</taxon>
        <taxon>Thelephoraceae</taxon>
        <taxon>Thelephora</taxon>
    </lineage>
</organism>
<evidence type="ECO:0000313" key="2">
    <source>
        <dbReference type="Proteomes" id="UP000886501"/>
    </source>
</evidence>
<protein>
    <submittedName>
        <fullName evidence="1">Uncharacterized protein</fullName>
    </submittedName>
</protein>
<dbReference type="Proteomes" id="UP000886501">
    <property type="component" value="Unassembled WGS sequence"/>
</dbReference>
<gene>
    <name evidence="1" type="ORF">BDM02DRAFT_3113535</name>
</gene>